<name>Q31A87_PROM9</name>
<dbReference type="eggNOG" id="ENOG502ZI0R">
    <property type="taxonomic scope" value="Bacteria"/>
</dbReference>
<dbReference type="AlphaFoldDB" id="Q31A87"/>
<evidence type="ECO:0000313" key="2">
    <source>
        <dbReference type="Proteomes" id="UP000002715"/>
    </source>
</evidence>
<dbReference type="Proteomes" id="UP000002715">
    <property type="component" value="Chromosome"/>
</dbReference>
<gene>
    <name evidence="1" type="ordered locus">PMT9312_1149</name>
</gene>
<dbReference type="STRING" id="74546.PMT9312_1149"/>
<protein>
    <submittedName>
        <fullName evidence="1">Protein with signal peptide</fullName>
    </submittedName>
</protein>
<proteinExistence type="predicted"/>
<organism evidence="1 2">
    <name type="scientific">Prochlorococcus marinus (strain MIT 9312)</name>
    <dbReference type="NCBI Taxonomy" id="74546"/>
    <lineage>
        <taxon>Bacteria</taxon>
        <taxon>Bacillati</taxon>
        <taxon>Cyanobacteriota</taxon>
        <taxon>Cyanophyceae</taxon>
        <taxon>Synechococcales</taxon>
        <taxon>Prochlorococcaceae</taxon>
        <taxon>Prochlorococcus</taxon>
    </lineage>
</organism>
<sequence>MKDFNNSKIRFATSLVSTNDQSAGGYHYQLDTTINILVVNDIVEKENGFERSDNLVFSVFHKDYYAEKKLIYLYAGPTNSNIKRGADSFSLVSDDFESLQNVPLLLNAIKDVIKSNHKCVYLDKGKDETYDPVPFLARIDSLSKTSSIVRFTKGLDAINNEEPNNELNLISAQKLSDKFKDSKVLDKNDIELVKIIFTTTPLTFGYWGTFKALMKKFDPELLPIEFGKALARLSVHPGAKSHDSYHYPNFNFENLIWLKDIVPLPNRRTIDYLARRMRRELKKIGDTKPALYTSVVSTMLIEFDSWDSQITNKSFIPAYVLSGKYLELDGYRKSRVVYLPLFQQKRSDPHSEAWNKNISKVIDIFNNVRNSSEIFNFSYQILKDNNQIITDLTKNNVLLALSSNFDELVLIALKTIPRFFKDLFNQISADNWMMFFERSDMKSFGIFIDEVRCVGTGMGNIYLFNALEKYFSANVKDNIERAAPLAGMYLRFLPRYVYSAEKFRKVLELVTSFYSFSKSSEIWRISLDKIPFNLLLAFYFEIITNKNFVEGNLEIIEEVILSKCKSNKSYLYGYGYGYNDIFIESIIKCFISGEKKVEEFGWLLLNKYQDSSDLDQRKIQIERIFQWLKDTHLDPIKIQIEPMIQWLKNTHPSSYFLGEKWETRRIDLIGILLEKYPYLSDEKIVDILTDNGWSLTSSGKLYFLIKNASPMKSRIIWNALANDNSNEIKDLVLIDKSFLKVFGDSINIEDLSKCGNIQHEVLKKYIENNPSRIKNDISFGLALAAVPNPALQDIAIDQLLKINALQSKWLLLAEIGLPKPILAARKFIESLSDKEELSNCILASIDSSVFTVRDMGLELLDKNSEIINNEKLLASLSTSDDHKVQGRVAEELLIRESDNPVFEDFDNRILITRRRNRKAKEKIKDRLDSDSKIKNQEILSPKRIEALLNLAKGKNIRDREWALNRIASLSIKGVRFDGIEIEKTNTRRNK</sequence>
<evidence type="ECO:0000313" key="1">
    <source>
        <dbReference type="EMBL" id="ABB50208.1"/>
    </source>
</evidence>
<accession>Q31A87</accession>
<reference evidence="2" key="1">
    <citation type="submission" date="2005-07" db="EMBL/GenBank/DDBJ databases">
        <title>Complete sequence of Prochlorococcus marinus str. MIT 9312.</title>
        <authorList>
            <consortium name="US DOE Joint Genome Institute"/>
            <person name="Copeland A."/>
            <person name="Lucas S."/>
            <person name="Lapidus A."/>
            <person name="Barry K."/>
            <person name="Detter J.C."/>
            <person name="Glavina T."/>
            <person name="Hammon N."/>
            <person name="Israni S."/>
            <person name="Pitluck S."/>
            <person name="Thiel J."/>
            <person name="Schmutz J."/>
            <person name="Larimer F."/>
            <person name="Land M."/>
            <person name="Kyrpides N."/>
            <person name="Lykidis A."/>
            <person name="Richardson P."/>
        </authorList>
    </citation>
    <scope>NUCLEOTIDE SEQUENCE [LARGE SCALE GENOMIC DNA]</scope>
    <source>
        <strain evidence="2">MIT 9312</strain>
    </source>
</reference>
<dbReference type="RefSeq" id="WP_011376698.1">
    <property type="nucleotide sequence ID" value="NC_007577.1"/>
</dbReference>
<dbReference type="EMBL" id="CP000111">
    <property type="protein sequence ID" value="ABB50208.1"/>
    <property type="molecule type" value="Genomic_DNA"/>
</dbReference>
<dbReference type="OrthoDB" id="10006634at2"/>
<dbReference type="HOGENOM" id="CLU_314460_0_0_3"/>
<dbReference type="KEGG" id="pmi:PMT9312_1149"/>